<feature type="transmembrane region" description="Helical" evidence="5">
    <location>
        <begin position="53"/>
        <end position="74"/>
    </location>
</feature>
<dbReference type="AlphaFoldDB" id="I3X434"/>
<dbReference type="PANTHER" id="PTHR12714">
    <property type="entry name" value="PROTEIN-S ISOPRENYLCYSTEINE O-METHYLTRANSFERASE"/>
    <property type="match status" value="1"/>
</dbReference>
<dbReference type="Pfam" id="PF04191">
    <property type="entry name" value="PEMT"/>
    <property type="match status" value="1"/>
</dbReference>
<name>I3X434_SINF2</name>
<feature type="transmembrane region" description="Helical" evidence="5">
    <location>
        <begin position="22"/>
        <end position="41"/>
    </location>
</feature>
<accession>I3X434</accession>
<feature type="transmembrane region" description="Helical" evidence="5">
    <location>
        <begin position="94"/>
        <end position="127"/>
    </location>
</feature>
<dbReference type="PANTHER" id="PTHR12714:SF24">
    <property type="entry name" value="SLR1182 PROTEIN"/>
    <property type="match status" value="1"/>
</dbReference>
<evidence type="ECO:0000256" key="5">
    <source>
        <dbReference type="SAM" id="Phobius"/>
    </source>
</evidence>
<evidence type="ECO:0000256" key="1">
    <source>
        <dbReference type="ARBA" id="ARBA00004127"/>
    </source>
</evidence>
<sequence length="211" mass="23839">MRRPAIHSVTQPPVDQSKRLRFLRYLGAFGLIGLLLTRPAWNEASPMHEVTELLGLALVLLCVFGRLWSTLYVGGRKNTELVISGPYSVSRNPLYLFSTLGSFGSGLLFGSITAATLLGVTTYLVFFATARQEERYLHARFGAEYESYAGRTPLFWPRLSSYREPRETSFSPNAIWRTFSDACFFFMVLPLAEISAYLHAQGYVPTVLRMY</sequence>
<dbReference type="Gene3D" id="1.20.120.1630">
    <property type="match status" value="1"/>
</dbReference>
<keyword evidence="2 5" id="KW-0812">Transmembrane</keyword>
<evidence type="ECO:0000313" key="6">
    <source>
        <dbReference type="EMBL" id="AFL50640.1"/>
    </source>
</evidence>
<dbReference type="STRING" id="1185652.USDA257_c20570"/>
<dbReference type="KEGG" id="sfd:USDA257_c20570"/>
<evidence type="ECO:0000256" key="2">
    <source>
        <dbReference type="ARBA" id="ARBA00022692"/>
    </source>
</evidence>
<dbReference type="Proteomes" id="UP000006180">
    <property type="component" value="Chromosome"/>
</dbReference>
<keyword evidence="6" id="KW-0808">Transferase</keyword>
<evidence type="ECO:0000313" key="7">
    <source>
        <dbReference type="Proteomes" id="UP000006180"/>
    </source>
</evidence>
<gene>
    <name evidence="6" type="ORF">USDA257_c20570</name>
</gene>
<keyword evidence="4 5" id="KW-0472">Membrane</keyword>
<proteinExistence type="predicted"/>
<comment type="subcellular location">
    <subcellularLocation>
        <location evidence="1">Endomembrane system</location>
        <topology evidence="1">Multi-pass membrane protein</topology>
    </subcellularLocation>
</comment>
<dbReference type="GO" id="GO:0032259">
    <property type="term" value="P:methylation"/>
    <property type="evidence" value="ECO:0007669"/>
    <property type="project" value="UniProtKB-KW"/>
</dbReference>
<evidence type="ECO:0000256" key="4">
    <source>
        <dbReference type="ARBA" id="ARBA00023136"/>
    </source>
</evidence>
<dbReference type="EMBL" id="CP003563">
    <property type="protein sequence ID" value="AFL50640.1"/>
    <property type="molecule type" value="Genomic_DNA"/>
</dbReference>
<dbReference type="GO" id="GO:0008168">
    <property type="term" value="F:methyltransferase activity"/>
    <property type="evidence" value="ECO:0007669"/>
    <property type="project" value="UniProtKB-KW"/>
</dbReference>
<dbReference type="eggNOG" id="COG2020">
    <property type="taxonomic scope" value="Bacteria"/>
</dbReference>
<evidence type="ECO:0000256" key="3">
    <source>
        <dbReference type="ARBA" id="ARBA00022989"/>
    </source>
</evidence>
<reference evidence="6 7" key="1">
    <citation type="journal article" date="2012" name="J. Bacteriol.">
        <title>Complete genome sequence of the broad-host-range strain Sinorhizobium fredii USDA257.</title>
        <authorList>
            <person name="Schuldes J."/>
            <person name="Rodriguez Orbegoso M."/>
            <person name="Schmeisser C."/>
            <person name="Krishnan H.B."/>
            <person name="Daniel R."/>
            <person name="Streit W.R."/>
        </authorList>
    </citation>
    <scope>NUCLEOTIDE SEQUENCE [LARGE SCALE GENOMIC DNA]</scope>
    <source>
        <strain evidence="6 7">USDA 257</strain>
    </source>
</reference>
<keyword evidence="6" id="KW-0489">Methyltransferase</keyword>
<dbReference type="InterPro" id="IPR007318">
    <property type="entry name" value="Phopholipid_MeTrfase"/>
</dbReference>
<keyword evidence="3 5" id="KW-1133">Transmembrane helix</keyword>
<protein>
    <submittedName>
        <fullName evidence="6">Isoprenylcysteine carboxyl methyltransferase</fullName>
    </submittedName>
</protein>
<organism evidence="6 7">
    <name type="scientific">Sinorhizobium fredii (strain USDA 257)</name>
    <dbReference type="NCBI Taxonomy" id="1185652"/>
    <lineage>
        <taxon>Bacteria</taxon>
        <taxon>Pseudomonadati</taxon>
        <taxon>Pseudomonadota</taxon>
        <taxon>Alphaproteobacteria</taxon>
        <taxon>Hyphomicrobiales</taxon>
        <taxon>Rhizobiaceae</taxon>
        <taxon>Sinorhizobium/Ensifer group</taxon>
        <taxon>Sinorhizobium</taxon>
    </lineage>
</organism>
<dbReference type="GO" id="GO:0012505">
    <property type="term" value="C:endomembrane system"/>
    <property type="evidence" value="ECO:0007669"/>
    <property type="project" value="UniProtKB-SubCell"/>
</dbReference>
<dbReference type="HOGENOM" id="CLU_083238_0_0_5"/>